<organism evidence="9 10">
    <name type="scientific">Lingula anatina</name>
    <name type="common">Brachiopod</name>
    <name type="synonym">Lingula unguis</name>
    <dbReference type="NCBI Taxonomy" id="7574"/>
    <lineage>
        <taxon>Eukaryota</taxon>
        <taxon>Metazoa</taxon>
        <taxon>Spiralia</taxon>
        <taxon>Lophotrochozoa</taxon>
        <taxon>Brachiopoda</taxon>
        <taxon>Linguliformea</taxon>
        <taxon>Lingulata</taxon>
        <taxon>Lingulida</taxon>
        <taxon>Linguloidea</taxon>
        <taxon>Lingulidae</taxon>
        <taxon>Lingula</taxon>
    </lineage>
</organism>
<proteinExistence type="predicted"/>
<evidence type="ECO:0000256" key="7">
    <source>
        <dbReference type="ARBA" id="ARBA00049568"/>
    </source>
</evidence>
<dbReference type="GO" id="GO:0031966">
    <property type="term" value="C:mitochondrial membrane"/>
    <property type="evidence" value="ECO:0007669"/>
    <property type="project" value="UniProtKB-SubCell"/>
</dbReference>
<comment type="function">
    <text evidence="7">Lipase that preferentially hydrolysis medium-chain saturated monoacylglycerols including 2-arachidonoylglycerol. Through 2-arachidonoylglycerol degradation may regulate endocannabinoid signaling pathways. Also has a lysophosphatidyl lipase activity with a preference for lysophosphatidylglycerol among other lysophospholipids. Also able to degrade bis(monoacylglycero)phosphate (BMP) and constitutes the major enzyme for BMP catabolism. BMP, also known as lysobisphosphatidic acid, is enriched in late endosomes and lysosomes and plays a key role in the formation of intraluminal vesicles and in lipid sorting.</text>
</comment>
<dbReference type="GO" id="GO:0005765">
    <property type="term" value="C:lysosomal membrane"/>
    <property type="evidence" value="ECO:0007669"/>
    <property type="project" value="UniProtKB-SubCell"/>
</dbReference>
<dbReference type="GeneID" id="106167191"/>
<dbReference type="Proteomes" id="UP000085678">
    <property type="component" value="Unplaced"/>
</dbReference>
<dbReference type="InterPro" id="IPR050266">
    <property type="entry name" value="AB_hydrolase_sf"/>
</dbReference>
<dbReference type="InterPro" id="IPR029058">
    <property type="entry name" value="AB_hydrolase_fold"/>
</dbReference>
<evidence type="ECO:0000256" key="4">
    <source>
        <dbReference type="ARBA" id="ARBA00037874"/>
    </source>
</evidence>
<dbReference type="OrthoDB" id="6431331at2759"/>
<comment type="catalytic activity">
    <reaction evidence="6">
        <text>1-dodecanoylglycerol + H2O = dodecanoate + glycerol + H(+)</text>
        <dbReference type="Rhea" id="RHEA:44316"/>
        <dbReference type="ChEBI" id="CHEBI:15377"/>
        <dbReference type="ChEBI" id="CHEBI:15378"/>
        <dbReference type="ChEBI" id="CHEBI:17754"/>
        <dbReference type="ChEBI" id="CHEBI:18262"/>
        <dbReference type="ChEBI" id="CHEBI:75539"/>
    </reaction>
</comment>
<protein>
    <recommendedName>
        <fullName evidence="2">acylglycerol lipase</fullName>
        <ecNumber evidence="2">3.1.1.23</ecNumber>
    </recommendedName>
</protein>
<comment type="subcellular location">
    <subcellularLocation>
        <location evidence="3">Late endosome membrane</location>
        <topology evidence="3">Single-pass type II membrane protein</topology>
    </subcellularLocation>
    <subcellularLocation>
        <location evidence="4">Lysosome membrane</location>
        <topology evidence="4">Single-pass type II membrane protein</topology>
    </subcellularLocation>
    <subcellularLocation>
        <location evidence="5">Mitochondrion membrane</location>
        <topology evidence="5">Single-pass type II membrane protein</topology>
    </subcellularLocation>
</comment>
<keyword evidence="9" id="KW-1185">Reference proteome</keyword>
<evidence type="ECO:0000256" key="3">
    <source>
        <dbReference type="ARBA" id="ARBA00037797"/>
    </source>
</evidence>
<evidence type="ECO:0000259" key="8">
    <source>
        <dbReference type="Pfam" id="PF00561"/>
    </source>
</evidence>
<reference evidence="10" key="1">
    <citation type="submission" date="2025-08" db="UniProtKB">
        <authorList>
            <consortium name="RefSeq"/>
        </authorList>
    </citation>
    <scope>IDENTIFICATION</scope>
    <source>
        <tissue evidence="10">Gonads</tissue>
    </source>
</reference>
<dbReference type="GO" id="GO:0047372">
    <property type="term" value="F:monoacylglycerol lipase activity"/>
    <property type="evidence" value="ECO:0007669"/>
    <property type="project" value="UniProtKB-EC"/>
</dbReference>
<accession>A0A1S3IT32</accession>
<dbReference type="SUPFAM" id="SSF53474">
    <property type="entry name" value="alpha/beta-Hydrolases"/>
    <property type="match status" value="1"/>
</dbReference>
<dbReference type="GO" id="GO:0046464">
    <property type="term" value="P:acylglycerol catabolic process"/>
    <property type="evidence" value="ECO:0007669"/>
    <property type="project" value="TreeGrafter"/>
</dbReference>
<evidence type="ECO:0000256" key="6">
    <source>
        <dbReference type="ARBA" id="ARBA00047662"/>
    </source>
</evidence>
<evidence type="ECO:0000256" key="1">
    <source>
        <dbReference type="ARBA" id="ARBA00001613"/>
    </source>
</evidence>
<dbReference type="InParanoid" id="A0A1S3IT32"/>
<dbReference type="Pfam" id="PF00561">
    <property type="entry name" value="Abhydrolase_1"/>
    <property type="match status" value="1"/>
</dbReference>
<evidence type="ECO:0000313" key="9">
    <source>
        <dbReference type="Proteomes" id="UP000085678"/>
    </source>
</evidence>
<dbReference type="InterPro" id="IPR000073">
    <property type="entry name" value="AB_hydrolase_1"/>
</dbReference>
<dbReference type="Gene3D" id="3.40.50.1820">
    <property type="entry name" value="alpha/beta hydrolase"/>
    <property type="match status" value="1"/>
</dbReference>
<name>A0A1S3IT32_LINAN</name>
<dbReference type="PANTHER" id="PTHR43798:SF5">
    <property type="entry name" value="MONOACYLGLYCEROL LIPASE ABHD6"/>
    <property type="match status" value="1"/>
</dbReference>
<dbReference type="KEGG" id="lak:106167191"/>
<evidence type="ECO:0000256" key="5">
    <source>
        <dbReference type="ARBA" id="ARBA00046308"/>
    </source>
</evidence>
<dbReference type="STRING" id="7574.A0A1S3IT32"/>
<feature type="domain" description="AB hydrolase-1" evidence="8">
    <location>
        <begin position="1"/>
        <end position="157"/>
    </location>
</feature>
<comment type="catalytic activity">
    <reaction evidence="1">
        <text>Hydrolyzes glycerol monoesters of long-chain fatty acids.</text>
        <dbReference type="EC" id="3.1.1.23"/>
    </reaction>
</comment>
<evidence type="ECO:0000256" key="2">
    <source>
        <dbReference type="ARBA" id="ARBA00013254"/>
    </source>
</evidence>
<dbReference type="GO" id="GO:0031902">
    <property type="term" value="C:late endosome membrane"/>
    <property type="evidence" value="ECO:0007669"/>
    <property type="project" value="UniProtKB-SubCell"/>
</dbReference>
<dbReference type="EC" id="3.1.1.23" evidence="2"/>
<gene>
    <name evidence="10" type="primary">LOC106167191</name>
</gene>
<sequence>MGGAIVGNYAAMYPEDVATVTLLCPLMKTPIPSTMIADAKAGRTTALQDAFSPEAVQFMLDQCSVEKRQYPRVLLEGIAELRRRHEAFFSKLYFALGKHENRTALETSLPKIAVPVHVLWGDQDQIVHVSGTEVIERVSPRSRITILKNKGHSLNLECPQIVVDSVLDSTRVTIPKSSL</sequence>
<evidence type="ECO:0000313" key="10">
    <source>
        <dbReference type="RefSeq" id="XP_013401370.1"/>
    </source>
</evidence>
<dbReference type="PANTHER" id="PTHR43798">
    <property type="entry name" value="MONOACYLGLYCEROL LIPASE"/>
    <property type="match status" value="1"/>
</dbReference>
<dbReference type="RefSeq" id="XP_013401370.1">
    <property type="nucleotide sequence ID" value="XM_013545916.1"/>
</dbReference>
<dbReference type="AlphaFoldDB" id="A0A1S3IT32"/>